<evidence type="ECO:0000256" key="10">
    <source>
        <dbReference type="ARBA" id="ARBA00022723"/>
    </source>
</evidence>
<keyword evidence="7" id="KW-0328">Glycosyltransferase</keyword>
<dbReference type="Proteomes" id="UP001434883">
    <property type="component" value="Unassembled WGS sequence"/>
</dbReference>
<comment type="similarity">
    <text evidence="5">Belongs to the STT3 family.</text>
</comment>
<accession>A0ABV0R0U3</accession>
<protein>
    <recommendedName>
        <fullName evidence="6">dolichyl-diphosphooligosaccharide--protein glycotransferase</fullName>
        <ecNumber evidence="6">2.4.99.18</ecNumber>
    </recommendedName>
</protein>
<evidence type="ECO:0000313" key="19">
    <source>
        <dbReference type="Proteomes" id="UP001434883"/>
    </source>
</evidence>
<evidence type="ECO:0000256" key="13">
    <source>
        <dbReference type="ARBA" id="ARBA00023136"/>
    </source>
</evidence>
<comment type="cofactor">
    <cofactor evidence="1">
        <name>Mn(2+)</name>
        <dbReference type="ChEBI" id="CHEBI:29035"/>
    </cofactor>
</comment>
<dbReference type="PANTHER" id="PTHR13872:SF1">
    <property type="entry name" value="DOLICHYL-DIPHOSPHOOLIGOSACCHARIDE--PROTEIN GLYCOSYLTRANSFERASE SUBUNIT STT3B"/>
    <property type="match status" value="1"/>
</dbReference>
<evidence type="ECO:0000256" key="11">
    <source>
        <dbReference type="ARBA" id="ARBA00022842"/>
    </source>
</evidence>
<evidence type="ECO:0000256" key="1">
    <source>
        <dbReference type="ARBA" id="ARBA00001936"/>
    </source>
</evidence>
<evidence type="ECO:0000256" key="8">
    <source>
        <dbReference type="ARBA" id="ARBA00022679"/>
    </source>
</evidence>
<comment type="cofactor">
    <cofactor evidence="2">
        <name>Mg(2+)</name>
        <dbReference type="ChEBI" id="CHEBI:18420"/>
    </cofactor>
</comment>
<feature type="transmembrane region" description="Helical" evidence="16">
    <location>
        <begin position="12"/>
        <end position="28"/>
    </location>
</feature>
<evidence type="ECO:0000256" key="14">
    <source>
        <dbReference type="ARBA" id="ARBA00023211"/>
    </source>
</evidence>
<evidence type="ECO:0000256" key="15">
    <source>
        <dbReference type="ARBA" id="ARBA00048829"/>
    </source>
</evidence>
<comment type="caution">
    <text evidence="18">The sequence shown here is derived from an EMBL/GenBank/DDBJ whole genome shotgun (WGS) entry which is preliminary data.</text>
</comment>
<keyword evidence="10" id="KW-0479">Metal-binding</keyword>
<evidence type="ECO:0000256" key="12">
    <source>
        <dbReference type="ARBA" id="ARBA00022989"/>
    </source>
</evidence>
<dbReference type="InterPro" id="IPR048307">
    <property type="entry name" value="STT3_N"/>
</dbReference>
<organism evidence="18 19">
    <name type="scientific">Xenoophorus captivus</name>
    <dbReference type="NCBI Taxonomy" id="1517983"/>
    <lineage>
        <taxon>Eukaryota</taxon>
        <taxon>Metazoa</taxon>
        <taxon>Chordata</taxon>
        <taxon>Craniata</taxon>
        <taxon>Vertebrata</taxon>
        <taxon>Euteleostomi</taxon>
        <taxon>Actinopterygii</taxon>
        <taxon>Neopterygii</taxon>
        <taxon>Teleostei</taxon>
        <taxon>Neoteleostei</taxon>
        <taxon>Acanthomorphata</taxon>
        <taxon>Ovalentaria</taxon>
        <taxon>Atherinomorphae</taxon>
        <taxon>Cyprinodontiformes</taxon>
        <taxon>Goodeidae</taxon>
        <taxon>Xenoophorus</taxon>
    </lineage>
</organism>
<evidence type="ECO:0000259" key="17">
    <source>
        <dbReference type="Pfam" id="PF02516"/>
    </source>
</evidence>
<dbReference type="Pfam" id="PF02516">
    <property type="entry name" value="STT3"/>
    <property type="match status" value="1"/>
</dbReference>
<dbReference type="EMBL" id="JAHRIN010028494">
    <property type="protein sequence ID" value="MEQ2201656.1"/>
    <property type="molecule type" value="Genomic_DNA"/>
</dbReference>
<evidence type="ECO:0000256" key="16">
    <source>
        <dbReference type="SAM" id="Phobius"/>
    </source>
</evidence>
<dbReference type="PANTHER" id="PTHR13872">
    <property type="entry name" value="DOLICHYL-DIPHOSPHOOLIGOSACCHARIDE--PROTEIN GLYCOSYLTRANSFERASE SUBUNIT"/>
    <property type="match status" value="1"/>
</dbReference>
<sequence length="137" mass="15363">MSEGNFAPCFSLVYPGLMVTAGLIHYVLNLLHITVHIRDVCVFLAPVFSGLTAISTFLLTRELWNQGAGLLAACFIAIVPGYISRSVAGSFDNEGIAIFALQFTYYLWVCALNSLSQWKIDDVLRKRQYIEYLNMFL</sequence>
<comment type="catalytic activity">
    <reaction evidence="15">
        <text>a di-trans,poly-cis-dolichyl diphosphooligosaccharide + L-asparaginyl-[protein] = N(4)-(oligosaccharide-(1-&gt;4)-N-acetyl-beta-D-glucosaminyl-(1-&gt;4)-N-acetyl-beta-D-glucosaminyl)-L-asparaginyl-[protein] + a di-trans,poly-cis-dolichyl diphosphate + H(+)</text>
        <dbReference type="Rhea" id="RHEA:22980"/>
        <dbReference type="Rhea" id="RHEA-COMP:12804"/>
        <dbReference type="Rhea" id="RHEA-COMP:12805"/>
        <dbReference type="Rhea" id="RHEA-COMP:19506"/>
        <dbReference type="Rhea" id="RHEA-COMP:19509"/>
        <dbReference type="ChEBI" id="CHEBI:15378"/>
        <dbReference type="ChEBI" id="CHEBI:50347"/>
        <dbReference type="ChEBI" id="CHEBI:57497"/>
        <dbReference type="ChEBI" id="CHEBI:57570"/>
        <dbReference type="ChEBI" id="CHEBI:132529"/>
        <dbReference type="EC" id="2.4.99.18"/>
    </reaction>
</comment>
<keyword evidence="8" id="KW-0808">Transferase</keyword>
<keyword evidence="11" id="KW-0460">Magnesium</keyword>
<reference evidence="18 19" key="1">
    <citation type="submission" date="2021-06" db="EMBL/GenBank/DDBJ databases">
        <authorList>
            <person name="Palmer J.M."/>
        </authorList>
    </citation>
    <scope>NUCLEOTIDE SEQUENCE [LARGE SCALE GENOMIC DNA]</scope>
    <source>
        <strain evidence="18 19">XC_2019</strain>
        <tissue evidence="18">Muscle</tissue>
    </source>
</reference>
<dbReference type="InterPro" id="IPR003674">
    <property type="entry name" value="Oligo_trans_STT3"/>
</dbReference>
<evidence type="ECO:0000313" key="18">
    <source>
        <dbReference type="EMBL" id="MEQ2201656.1"/>
    </source>
</evidence>
<proteinExistence type="inferred from homology"/>
<keyword evidence="9 16" id="KW-0812">Transmembrane</keyword>
<comment type="pathway">
    <text evidence="4">Protein modification; protein glycosylation.</text>
</comment>
<keyword evidence="13 16" id="KW-0472">Membrane</keyword>
<evidence type="ECO:0000256" key="2">
    <source>
        <dbReference type="ARBA" id="ARBA00001946"/>
    </source>
</evidence>
<feature type="domain" description="Oligosaccharyl transferase STT3 N-terminal" evidence="17">
    <location>
        <begin position="13"/>
        <end position="116"/>
    </location>
</feature>
<dbReference type="EC" id="2.4.99.18" evidence="6"/>
<comment type="subcellular location">
    <subcellularLocation>
        <location evidence="3">Endomembrane system</location>
        <topology evidence="3">Multi-pass membrane protein</topology>
    </subcellularLocation>
</comment>
<keyword evidence="19" id="KW-1185">Reference proteome</keyword>
<keyword evidence="12 16" id="KW-1133">Transmembrane helix</keyword>
<evidence type="ECO:0000256" key="4">
    <source>
        <dbReference type="ARBA" id="ARBA00004922"/>
    </source>
</evidence>
<gene>
    <name evidence="18" type="primary">STT3B_5</name>
    <name evidence="18" type="ORF">XENOCAPTIV_015846</name>
</gene>
<evidence type="ECO:0000256" key="5">
    <source>
        <dbReference type="ARBA" id="ARBA00010810"/>
    </source>
</evidence>
<evidence type="ECO:0000256" key="9">
    <source>
        <dbReference type="ARBA" id="ARBA00022692"/>
    </source>
</evidence>
<name>A0ABV0R0U3_9TELE</name>
<evidence type="ECO:0000256" key="7">
    <source>
        <dbReference type="ARBA" id="ARBA00022676"/>
    </source>
</evidence>
<feature type="transmembrane region" description="Helical" evidence="16">
    <location>
        <begin position="95"/>
        <end position="115"/>
    </location>
</feature>
<feature type="transmembrane region" description="Helical" evidence="16">
    <location>
        <begin position="64"/>
        <end position="83"/>
    </location>
</feature>
<feature type="transmembrane region" description="Helical" evidence="16">
    <location>
        <begin position="40"/>
        <end position="58"/>
    </location>
</feature>
<keyword evidence="14" id="KW-0464">Manganese</keyword>
<evidence type="ECO:0000256" key="6">
    <source>
        <dbReference type="ARBA" id="ARBA00012605"/>
    </source>
</evidence>
<evidence type="ECO:0000256" key="3">
    <source>
        <dbReference type="ARBA" id="ARBA00004127"/>
    </source>
</evidence>